<evidence type="ECO:0000256" key="3">
    <source>
        <dbReference type="PROSITE-ProRule" id="PRU00221"/>
    </source>
</evidence>
<sequence>MWDSETGDCLGVLQGHAQWIYTLTFTYLQIENSSESKLVLASSGDDRTIRFWDIETGKCLKTLRSERPYGRHGHHECKRLVGASSFYT</sequence>
<dbReference type="SUPFAM" id="SSF50978">
    <property type="entry name" value="WD40 repeat-like"/>
    <property type="match status" value="1"/>
</dbReference>
<dbReference type="Gene3D" id="2.130.10.10">
    <property type="entry name" value="YVTN repeat-like/Quinoprotein amine dehydrogenase"/>
    <property type="match status" value="1"/>
</dbReference>
<evidence type="ECO:0000313" key="5">
    <source>
        <dbReference type="Proteomes" id="UP000636505"/>
    </source>
</evidence>
<reference evidence="4" key="1">
    <citation type="submission" date="2020-10" db="EMBL/GenBank/DDBJ databases">
        <authorList>
            <person name="Castelo-Branco R."/>
            <person name="Eusebio N."/>
            <person name="Adriana R."/>
            <person name="Vieira A."/>
            <person name="Brugerolle De Fraissinette N."/>
            <person name="Rezende De Castro R."/>
            <person name="Schneider M.P."/>
            <person name="Vasconcelos V."/>
            <person name="Leao P.N."/>
        </authorList>
    </citation>
    <scope>NUCLEOTIDE SEQUENCE</scope>
    <source>
        <strain evidence="4">LEGE 07310</strain>
    </source>
</reference>
<dbReference type="PROSITE" id="PS00678">
    <property type="entry name" value="WD_REPEATS_1"/>
    <property type="match status" value="1"/>
</dbReference>
<comment type="caution">
    <text evidence="4">The sequence shown here is derived from an EMBL/GenBank/DDBJ whole genome shotgun (WGS) entry which is preliminary data.</text>
</comment>
<proteinExistence type="predicted"/>
<dbReference type="SMART" id="SM00320">
    <property type="entry name" value="WD40"/>
    <property type="match status" value="1"/>
</dbReference>
<organism evidence="4 5">
    <name type="scientific">Vasconcelosia minhoensis LEGE 07310</name>
    <dbReference type="NCBI Taxonomy" id="915328"/>
    <lineage>
        <taxon>Bacteria</taxon>
        <taxon>Bacillati</taxon>
        <taxon>Cyanobacteriota</taxon>
        <taxon>Cyanophyceae</taxon>
        <taxon>Nodosilineales</taxon>
        <taxon>Cymatolegaceae</taxon>
        <taxon>Vasconcelosia</taxon>
        <taxon>Vasconcelosia minhoensis</taxon>
    </lineage>
</organism>
<dbReference type="InterPro" id="IPR019775">
    <property type="entry name" value="WD40_repeat_CS"/>
</dbReference>
<keyword evidence="1 3" id="KW-0853">WD repeat</keyword>
<evidence type="ECO:0000256" key="1">
    <source>
        <dbReference type="ARBA" id="ARBA00022574"/>
    </source>
</evidence>
<dbReference type="EMBL" id="JADEXG010000023">
    <property type="protein sequence ID" value="MBE9077865.1"/>
    <property type="molecule type" value="Genomic_DNA"/>
</dbReference>
<dbReference type="PANTHER" id="PTHR19848">
    <property type="entry name" value="WD40 REPEAT PROTEIN"/>
    <property type="match status" value="1"/>
</dbReference>
<evidence type="ECO:0000256" key="2">
    <source>
        <dbReference type="ARBA" id="ARBA00022737"/>
    </source>
</evidence>
<dbReference type="InterPro" id="IPR001680">
    <property type="entry name" value="WD40_rpt"/>
</dbReference>
<dbReference type="Proteomes" id="UP000636505">
    <property type="component" value="Unassembled WGS sequence"/>
</dbReference>
<dbReference type="Pfam" id="PF00400">
    <property type="entry name" value="WD40"/>
    <property type="match status" value="1"/>
</dbReference>
<dbReference type="InterPro" id="IPR015943">
    <property type="entry name" value="WD40/YVTN_repeat-like_dom_sf"/>
</dbReference>
<keyword evidence="2" id="KW-0677">Repeat</keyword>
<accession>A0A8J7AMU8</accession>
<evidence type="ECO:0000313" key="4">
    <source>
        <dbReference type="EMBL" id="MBE9077865.1"/>
    </source>
</evidence>
<dbReference type="PANTHER" id="PTHR19848:SF8">
    <property type="entry name" value="F-BOX AND WD REPEAT DOMAIN CONTAINING 7"/>
    <property type="match status" value="1"/>
</dbReference>
<dbReference type="AlphaFoldDB" id="A0A8J7AMU8"/>
<dbReference type="RefSeq" id="WP_193907100.1">
    <property type="nucleotide sequence ID" value="NZ_JADEXG010000023.1"/>
</dbReference>
<gene>
    <name evidence="4" type="ORF">IQ241_11260</name>
</gene>
<dbReference type="InterPro" id="IPR036322">
    <property type="entry name" value="WD40_repeat_dom_sf"/>
</dbReference>
<name>A0A8J7AMU8_9CYAN</name>
<protein>
    <submittedName>
        <fullName evidence="4">Uncharacterized protein</fullName>
    </submittedName>
</protein>
<dbReference type="PROSITE" id="PS50082">
    <property type="entry name" value="WD_REPEATS_2"/>
    <property type="match status" value="1"/>
</dbReference>
<keyword evidence="5" id="KW-1185">Reference proteome</keyword>
<feature type="repeat" description="WD" evidence="3">
    <location>
        <begin position="40"/>
        <end position="62"/>
    </location>
</feature>